<feature type="region of interest" description="Disordered" evidence="1">
    <location>
        <begin position="337"/>
        <end position="371"/>
    </location>
</feature>
<gene>
    <name evidence="2" type="ORF">SACU0126_LOCUS20214</name>
    <name evidence="3" type="ORF">SACU0126_LOCUS20215</name>
</gene>
<protein>
    <submittedName>
        <fullName evidence="3">Uncharacterized protein</fullName>
    </submittedName>
</protein>
<name>A0A7S3SZG5_9SPIT</name>
<feature type="compositionally biased region" description="Polar residues" evidence="1">
    <location>
        <begin position="361"/>
        <end position="371"/>
    </location>
</feature>
<proteinExistence type="predicted"/>
<dbReference type="EMBL" id="HBIQ01063631">
    <property type="protein sequence ID" value="CAE0569595.1"/>
    <property type="molecule type" value="Transcribed_RNA"/>
</dbReference>
<feature type="region of interest" description="Disordered" evidence="1">
    <location>
        <begin position="1"/>
        <end position="36"/>
    </location>
</feature>
<sequence>MSSPEKSSPPEKKSPMVSPRAKKRMRTATPRSHAPAPHYSLMLVKMQCEEIARALQTSVEAAAQAAAARTPLGEVCSVQYDEAHEQMKLANDEFLVECLKAEGELGGITKALNIDCHTIQLPLDDDGAFRKAALQALVHTVGAVCMLHDGSLQMKTEGLGFTLRGGWGAPYPHVNAPIFEGWKQKGCVLTLNAAALSLINHDTATCEPFISLTVMNKSIIRRLSFAGFRHMKLTVQDSTCLQLIFVDFLFKYDLHSHFTYHQDLRHGKSAVFTAVVKLTADESSLHVAGAAAPAVFKEIGDAHVLLSRMYHRSGASTARTVLAVFFYKIGRERTRLESAGVETDEQHEETQQGETAEGACSSDSDNNAPSL</sequence>
<reference evidence="3" key="1">
    <citation type="submission" date="2021-01" db="EMBL/GenBank/DDBJ databases">
        <authorList>
            <person name="Corre E."/>
            <person name="Pelletier E."/>
            <person name="Niang G."/>
            <person name="Scheremetjew M."/>
            <person name="Finn R."/>
            <person name="Kale V."/>
            <person name="Holt S."/>
            <person name="Cochrane G."/>
            <person name="Meng A."/>
            <person name="Brown T."/>
            <person name="Cohen L."/>
        </authorList>
    </citation>
    <scope>NUCLEOTIDE SEQUENCE</scope>
    <source>
        <strain evidence="3">SPMC142</strain>
    </source>
</reference>
<evidence type="ECO:0000256" key="1">
    <source>
        <dbReference type="SAM" id="MobiDB-lite"/>
    </source>
</evidence>
<dbReference type="EMBL" id="HBIQ01063632">
    <property type="protein sequence ID" value="CAE0569597.1"/>
    <property type="molecule type" value="Transcribed_RNA"/>
</dbReference>
<evidence type="ECO:0000313" key="3">
    <source>
        <dbReference type="EMBL" id="CAE0569597.1"/>
    </source>
</evidence>
<accession>A0A7S3SZG5</accession>
<organism evidence="3">
    <name type="scientific">Strombidinopsis acuminata</name>
    <dbReference type="NCBI Taxonomy" id="141414"/>
    <lineage>
        <taxon>Eukaryota</taxon>
        <taxon>Sar</taxon>
        <taxon>Alveolata</taxon>
        <taxon>Ciliophora</taxon>
        <taxon>Intramacronucleata</taxon>
        <taxon>Spirotrichea</taxon>
        <taxon>Choreotrichia</taxon>
        <taxon>Choreotrichida</taxon>
        <taxon>Strombidinopsidae</taxon>
        <taxon>Strombidinopsis</taxon>
    </lineage>
</organism>
<dbReference type="AlphaFoldDB" id="A0A7S3SZG5"/>
<evidence type="ECO:0000313" key="2">
    <source>
        <dbReference type="EMBL" id="CAE0569595.1"/>
    </source>
</evidence>